<keyword evidence="1" id="KW-1133">Transmembrane helix</keyword>
<organism evidence="2 4">
    <name type="scientific">Lacticaseibacillus casei</name>
    <name type="common">Lactobacillus casei</name>
    <dbReference type="NCBI Taxonomy" id="1582"/>
    <lineage>
        <taxon>Bacteria</taxon>
        <taxon>Bacillati</taxon>
        <taxon>Bacillota</taxon>
        <taxon>Bacilli</taxon>
        <taxon>Lactobacillales</taxon>
        <taxon>Lactobacillaceae</taxon>
        <taxon>Lacticaseibacillus</taxon>
    </lineage>
</organism>
<dbReference type="EMBL" id="CP017065">
    <property type="protein sequence ID" value="ARY92431.1"/>
    <property type="molecule type" value="Genomic_DNA"/>
</dbReference>
<dbReference type="AlphaFoldDB" id="A0AAN1F0A8"/>
<dbReference type="Proteomes" id="UP001303564">
    <property type="component" value="Chromosome"/>
</dbReference>
<keyword evidence="1" id="KW-0812">Transmembrane</keyword>
<gene>
    <name evidence="2" type="ORF">BGL52_11940</name>
    <name evidence="3" type="ORF">RWA16_11700</name>
</gene>
<feature type="transmembrane region" description="Helical" evidence="1">
    <location>
        <begin position="59"/>
        <end position="78"/>
    </location>
</feature>
<evidence type="ECO:0000313" key="2">
    <source>
        <dbReference type="EMBL" id="ARY92431.1"/>
    </source>
</evidence>
<name>A0AAN1F0A8_LACCA</name>
<accession>A0AAN1F0A8</accession>
<sequence>MHNWLKQRAPWQIGLLVVGCWLILSLTFVTLLISVTPTAGITGGPFVPSVYRAANGDVTVTWLAEVWIFAIVCGYLTGRQYRKRQQSPRLIQTLIPLFSMWLILIALTQWHPLATQTFPKSTAGFFLVVMLSFLCIFPAGIMSAYIGLFRKGSRWIWAVFFIFLMQMQRPYLWIVNGKSHVGMTLMHGDPVKWEAWILTILGLIFVAFFAFMSTDPEIVKKEF</sequence>
<feature type="transmembrane region" description="Helical" evidence="1">
    <location>
        <begin position="12"/>
        <end position="39"/>
    </location>
</feature>
<dbReference type="RefSeq" id="WP_087912824.1">
    <property type="nucleotide sequence ID" value="NZ_CP017065.1"/>
</dbReference>
<feature type="transmembrane region" description="Helical" evidence="1">
    <location>
        <begin position="123"/>
        <end position="148"/>
    </location>
</feature>
<dbReference type="Proteomes" id="UP000195609">
    <property type="component" value="Chromosome"/>
</dbReference>
<evidence type="ECO:0000313" key="4">
    <source>
        <dbReference type="Proteomes" id="UP000195609"/>
    </source>
</evidence>
<evidence type="ECO:0000313" key="5">
    <source>
        <dbReference type="Proteomes" id="UP001303564"/>
    </source>
</evidence>
<reference evidence="2 4" key="1">
    <citation type="journal article" date="2017" name="Front. Immunol.">
        <title>Complete Genome Sequence of Lactobacillus casei LC5, a Potential Probiotics for Atopic Dermatitis.</title>
        <authorList>
            <person name="Kang J."/>
            <person name="Chung W.H."/>
            <person name="Lim T.J."/>
            <person name="Whon T.W."/>
            <person name="Lim S."/>
            <person name="Nam Y.D."/>
        </authorList>
    </citation>
    <scope>NUCLEOTIDE SEQUENCE [LARGE SCALE GENOMIC DNA]</scope>
    <source>
        <strain evidence="2 4">LC5</strain>
    </source>
</reference>
<evidence type="ECO:0000313" key="3">
    <source>
        <dbReference type="EMBL" id="WNX27063.1"/>
    </source>
</evidence>
<keyword evidence="1" id="KW-0472">Membrane</keyword>
<proteinExistence type="predicted"/>
<reference evidence="3 5" key="2">
    <citation type="submission" date="2023-09" db="EMBL/GenBank/DDBJ databases">
        <title>Genomic characteristic of L. casei group strains isolated from clinical sources.</title>
        <authorList>
            <person name="Jarocki P."/>
        </authorList>
    </citation>
    <scope>NUCLEOTIDE SEQUENCE [LARGE SCALE GENOMIC DNA]</scope>
    <source>
        <strain evidence="3 5">LMG 24099</strain>
    </source>
</reference>
<feature type="transmembrane region" description="Helical" evidence="1">
    <location>
        <begin position="90"/>
        <end position="111"/>
    </location>
</feature>
<feature type="transmembrane region" description="Helical" evidence="1">
    <location>
        <begin position="155"/>
        <end position="175"/>
    </location>
</feature>
<dbReference type="EMBL" id="CP136128">
    <property type="protein sequence ID" value="WNX27063.1"/>
    <property type="molecule type" value="Genomic_DNA"/>
</dbReference>
<feature type="transmembrane region" description="Helical" evidence="1">
    <location>
        <begin position="195"/>
        <end position="214"/>
    </location>
</feature>
<protein>
    <submittedName>
        <fullName evidence="2">Uncharacterized protein</fullName>
    </submittedName>
</protein>
<dbReference type="PROSITE" id="PS51257">
    <property type="entry name" value="PROKAR_LIPOPROTEIN"/>
    <property type="match status" value="1"/>
</dbReference>
<keyword evidence="5" id="KW-1185">Reference proteome</keyword>
<evidence type="ECO:0000256" key="1">
    <source>
        <dbReference type="SAM" id="Phobius"/>
    </source>
</evidence>